<name>A0A0S2ITU5_LEPBO</name>
<proteinExistence type="predicted"/>
<sequence length="42" mass="5093">MFSQNTKRRIQKKTKRIATKANEVKKPKEAIEIYQRISKVFR</sequence>
<dbReference type="AlphaFoldDB" id="A0A0S2ITU5"/>
<dbReference type="EMBL" id="CP012029">
    <property type="protein sequence ID" value="ALO27083.1"/>
    <property type="molecule type" value="Genomic_DNA"/>
</dbReference>
<evidence type="ECO:0000313" key="1">
    <source>
        <dbReference type="EMBL" id="ALO27083.1"/>
    </source>
</evidence>
<accession>A0A0S2ITU5</accession>
<organism evidence="1">
    <name type="scientific">Leptospira borgpetersenii serovar Ballum</name>
    <dbReference type="NCBI Taxonomy" id="280505"/>
    <lineage>
        <taxon>Bacteria</taxon>
        <taxon>Pseudomonadati</taxon>
        <taxon>Spirochaetota</taxon>
        <taxon>Spirochaetia</taxon>
        <taxon>Leptospirales</taxon>
        <taxon>Leptospiraceae</taxon>
        <taxon>Leptospira</taxon>
    </lineage>
</organism>
<reference evidence="1 2" key="1">
    <citation type="journal article" date="2015" name="PLoS Negl. Trop. Dis.">
        <title>Distribution of Plasmids in Distinct Leptospira Pathogenic Species.</title>
        <authorList>
            <person name="Wang Y."/>
            <person name="Zhuang X."/>
            <person name="Zhong Y."/>
            <person name="Zhang C."/>
            <person name="Zhang Y."/>
            <person name="Zeng L."/>
            <person name="Zhu Y."/>
            <person name="He P."/>
            <person name="Dong K."/>
            <person name="Pal U."/>
            <person name="Guo X."/>
            <person name="Qin J."/>
        </authorList>
    </citation>
    <scope>NUCLEOTIDE SEQUENCE [LARGE SCALE GENOMIC DNA]</scope>
    <source>
        <strain evidence="1 2">56604</strain>
    </source>
</reference>
<dbReference type="Proteomes" id="UP000058857">
    <property type="component" value="Chromosome 1"/>
</dbReference>
<gene>
    <name evidence="1" type="ORF">LBBP_02867</name>
</gene>
<protein>
    <submittedName>
        <fullName evidence="1">Uncharacterized protein</fullName>
    </submittedName>
</protein>
<evidence type="ECO:0000313" key="2">
    <source>
        <dbReference type="Proteomes" id="UP000058857"/>
    </source>
</evidence>